<dbReference type="AlphaFoldDB" id="A0AAN6NNS4"/>
<protein>
    <submittedName>
        <fullName evidence="1">Uncharacterized protein</fullName>
    </submittedName>
</protein>
<evidence type="ECO:0000313" key="2">
    <source>
        <dbReference type="Proteomes" id="UP001303222"/>
    </source>
</evidence>
<evidence type="ECO:0000313" key="1">
    <source>
        <dbReference type="EMBL" id="KAK3949285.1"/>
    </source>
</evidence>
<keyword evidence="2" id="KW-1185">Reference proteome</keyword>
<dbReference type="Proteomes" id="UP001303222">
    <property type="component" value="Unassembled WGS sequence"/>
</dbReference>
<comment type="caution">
    <text evidence="1">The sequence shown here is derived from an EMBL/GenBank/DDBJ whole genome shotgun (WGS) entry which is preliminary data.</text>
</comment>
<dbReference type="EMBL" id="MU859221">
    <property type="protein sequence ID" value="KAK3949285.1"/>
    <property type="molecule type" value="Genomic_DNA"/>
</dbReference>
<reference evidence="1" key="1">
    <citation type="journal article" date="2023" name="Mol. Phylogenet. Evol.">
        <title>Genome-scale phylogeny and comparative genomics of the fungal order Sordariales.</title>
        <authorList>
            <person name="Hensen N."/>
            <person name="Bonometti L."/>
            <person name="Westerberg I."/>
            <person name="Brannstrom I.O."/>
            <person name="Guillou S."/>
            <person name="Cros-Aarteil S."/>
            <person name="Calhoun S."/>
            <person name="Haridas S."/>
            <person name="Kuo A."/>
            <person name="Mondo S."/>
            <person name="Pangilinan J."/>
            <person name="Riley R."/>
            <person name="LaButti K."/>
            <person name="Andreopoulos B."/>
            <person name="Lipzen A."/>
            <person name="Chen C."/>
            <person name="Yan M."/>
            <person name="Daum C."/>
            <person name="Ng V."/>
            <person name="Clum A."/>
            <person name="Steindorff A."/>
            <person name="Ohm R.A."/>
            <person name="Martin F."/>
            <person name="Silar P."/>
            <person name="Natvig D.O."/>
            <person name="Lalanne C."/>
            <person name="Gautier V."/>
            <person name="Ament-Velasquez S.L."/>
            <person name="Kruys A."/>
            <person name="Hutchinson M.I."/>
            <person name="Powell A.J."/>
            <person name="Barry K."/>
            <person name="Miller A.N."/>
            <person name="Grigoriev I.V."/>
            <person name="Debuchy R."/>
            <person name="Gladieux P."/>
            <person name="Hiltunen Thoren M."/>
            <person name="Johannesson H."/>
        </authorList>
    </citation>
    <scope>NUCLEOTIDE SEQUENCE</scope>
    <source>
        <strain evidence="1">CBS 626.80</strain>
    </source>
</reference>
<sequence length="153" mass="16389">MVIDSHAAELMEGQRMGDTAIVQAVDELLTRRKEVIIRGYADIIETTDVFAGKDQSSGPGEAFNDEECTAVSGAYHRFASVNQATLKVLIGKVGLTTGLPFRAPMSAVLRGLGVSYDDTPRKNINTDSSSLSKTITEAGEAYDATNVMQTSIE</sequence>
<organism evidence="1 2">
    <name type="scientific">Pseudoneurospora amorphoporcata</name>
    <dbReference type="NCBI Taxonomy" id="241081"/>
    <lineage>
        <taxon>Eukaryota</taxon>
        <taxon>Fungi</taxon>
        <taxon>Dikarya</taxon>
        <taxon>Ascomycota</taxon>
        <taxon>Pezizomycotina</taxon>
        <taxon>Sordariomycetes</taxon>
        <taxon>Sordariomycetidae</taxon>
        <taxon>Sordariales</taxon>
        <taxon>Sordariaceae</taxon>
        <taxon>Pseudoneurospora</taxon>
    </lineage>
</organism>
<proteinExistence type="predicted"/>
<name>A0AAN6NNS4_9PEZI</name>
<reference evidence="1" key="2">
    <citation type="submission" date="2023-06" db="EMBL/GenBank/DDBJ databases">
        <authorList>
            <consortium name="Lawrence Berkeley National Laboratory"/>
            <person name="Mondo S.J."/>
            <person name="Hensen N."/>
            <person name="Bonometti L."/>
            <person name="Westerberg I."/>
            <person name="Brannstrom I.O."/>
            <person name="Guillou S."/>
            <person name="Cros-Aarteil S."/>
            <person name="Calhoun S."/>
            <person name="Haridas S."/>
            <person name="Kuo A."/>
            <person name="Pangilinan J."/>
            <person name="Riley R."/>
            <person name="Labutti K."/>
            <person name="Andreopoulos B."/>
            <person name="Lipzen A."/>
            <person name="Chen C."/>
            <person name="Yanf M."/>
            <person name="Daum C."/>
            <person name="Ng V."/>
            <person name="Clum A."/>
            <person name="Steindorff A."/>
            <person name="Ohm R."/>
            <person name="Martin F."/>
            <person name="Silar P."/>
            <person name="Natvig D."/>
            <person name="Lalanne C."/>
            <person name="Gautier V."/>
            <person name="Ament-Velasquez S.L."/>
            <person name="Kruys A."/>
            <person name="Hutchinson M.I."/>
            <person name="Powell A.J."/>
            <person name="Barry K."/>
            <person name="Miller A.N."/>
            <person name="Grigoriev I.V."/>
            <person name="Debuchy R."/>
            <person name="Gladieux P."/>
            <person name="Thoren M.H."/>
            <person name="Johannesson H."/>
        </authorList>
    </citation>
    <scope>NUCLEOTIDE SEQUENCE</scope>
    <source>
        <strain evidence="1">CBS 626.80</strain>
    </source>
</reference>
<gene>
    <name evidence="1" type="ORF">QBC32DRAFT_316997</name>
</gene>
<accession>A0AAN6NNS4</accession>